<accession>A0A8H3CKH3</accession>
<proteinExistence type="predicted"/>
<sequence>MAALNPATVQHTSQESIADVVPPVLLVNTPAGSAEVQLPANLPHGVQTHHPNATIQSHPAVQTVLGPLGAAALGIFPHLGTSPLHRSLYGRRLGN</sequence>
<dbReference type="EMBL" id="CAJMXA010002959">
    <property type="protein sequence ID" value="CAE6489469.1"/>
    <property type="molecule type" value="Genomic_DNA"/>
</dbReference>
<dbReference type="AlphaFoldDB" id="A0A8H3CKH3"/>
<organism evidence="1 2">
    <name type="scientific">Rhizoctonia solani</name>
    <dbReference type="NCBI Taxonomy" id="456999"/>
    <lineage>
        <taxon>Eukaryota</taxon>
        <taxon>Fungi</taxon>
        <taxon>Dikarya</taxon>
        <taxon>Basidiomycota</taxon>
        <taxon>Agaricomycotina</taxon>
        <taxon>Agaricomycetes</taxon>
        <taxon>Cantharellales</taxon>
        <taxon>Ceratobasidiaceae</taxon>
        <taxon>Rhizoctonia</taxon>
    </lineage>
</organism>
<evidence type="ECO:0000313" key="2">
    <source>
        <dbReference type="Proteomes" id="UP000663853"/>
    </source>
</evidence>
<dbReference type="Proteomes" id="UP000663853">
    <property type="component" value="Unassembled WGS sequence"/>
</dbReference>
<reference evidence="1" key="1">
    <citation type="submission" date="2021-01" db="EMBL/GenBank/DDBJ databases">
        <authorList>
            <person name="Kaushik A."/>
        </authorList>
    </citation>
    <scope>NUCLEOTIDE SEQUENCE</scope>
    <source>
        <strain evidence="1">AG6-10EEA</strain>
    </source>
</reference>
<name>A0A8H3CKH3_9AGAM</name>
<evidence type="ECO:0000313" key="1">
    <source>
        <dbReference type="EMBL" id="CAE6489469.1"/>
    </source>
</evidence>
<comment type="caution">
    <text evidence="1">The sequence shown here is derived from an EMBL/GenBank/DDBJ whole genome shotgun (WGS) entry which is preliminary data.</text>
</comment>
<protein>
    <submittedName>
        <fullName evidence="1">Uncharacterized protein</fullName>
    </submittedName>
</protein>
<gene>
    <name evidence="1" type="ORF">RDB_LOCUS99479</name>
</gene>